<name>A0ABP6ZMX4_9ACTN</name>
<gene>
    <name evidence="2" type="ORF">GCM10022223_32590</name>
</gene>
<sequence>MFGPVSTSDVLVAAISAVGAVLATVLPPALERQRRLTAAAPTGGPSSTRLGRRMWVLVAFMSLLIAILSARQIYQALNRGPVEARVLTPTAGENIKGNKYAGLEAYIKNIPEGFEPTISVYDPGSKKYNPSDKLCTVRKNGRLDCPVVYIGKDDPFASKFTLQIVAIDKQAQGAFSNYNSTAVERHYPGLVTLPAGTLILKEVSVTRTQ</sequence>
<dbReference type="RefSeq" id="WP_231487700.1">
    <property type="nucleotide sequence ID" value="NZ_BAAAZO010000005.1"/>
</dbReference>
<proteinExistence type="predicted"/>
<protein>
    <submittedName>
        <fullName evidence="2">Uncharacterized protein</fullName>
    </submittedName>
</protein>
<evidence type="ECO:0000256" key="1">
    <source>
        <dbReference type="SAM" id="Phobius"/>
    </source>
</evidence>
<organism evidence="2 3">
    <name type="scientific">Kineosporia mesophila</name>
    <dbReference type="NCBI Taxonomy" id="566012"/>
    <lineage>
        <taxon>Bacteria</taxon>
        <taxon>Bacillati</taxon>
        <taxon>Actinomycetota</taxon>
        <taxon>Actinomycetes</taxon>
        <taxon>Kineosporiales</taxon>
        <taxon>Kineosporiaceae</taxon>
        <taxon>Kineosporia</taxon>
    </lineage>
</organism>
<evidence type="ECO:0000313" key="3">
    <source>
        <dbReference type="Proteomes" id="UP001501074"/>
    </source>
</evidence>
<feature type="transmembrane region" description="Helical" evidence="1">
    <location>
        <begin position="12"/>
        <end position="30"/>
    </location>
</feature>
<keyword evidence="3" id="KW-1185">Reference proteome</keyword>
<reference evidence="3" key="1">
    <citation type="journal article" date="2019" name="Int. J. Syst. Evol. Microbiol.">
        <title>The Global Catalogue of Microorganisms (GCM) 10K type strain sequencing project: providing services to taxonomists for standard genome sequencing and annotation.</title>
        <authorList>
            <consortium name="The Broad Institute Genomics Platform"/>
            <consortium name="The Broad Institute Genome Sequencing Center for Infectious Disease"/>
            <person name="Wu L."/>
            <person name="Ma J."/>
        </authorList>
    </citation>
    <scope>NUCLEOTIDE SEQUENCE [LARGE SCALE GENOMIC DNA]</scope>
    <source>
        <strain evidence="3">JCM 16902</strain>
    </source>
</reference>
<evidence type="ECO:0000313" key="2">
    <source>
        <dbReference type="EMBL" id="GAA3613862.1"/>
    </source>
</evidence>
<dbReference type="EMBL" id="BAAAZO010000005">
    <property type="protein sequence ID" value="GAA3613862.1"/>
    <property type="molecule type" value="Genomic_DNA"/>
</dbReference>
<comment type="caution">
    <text evidence="2">The sequence shown here is derived from an EMBL/GenBank/DDBJ whole genome shotgun (WGS) entry which is preliminary data.</text>
</comment>
<dbReference type="Proteomes" id="UP001501074">
    <property type="component" value="Unassembled WGS sequence"/>
</dbReference>
<accession>A0ABP6ZMX4</accession>
<keyword evidence="1" id="KW-0812">Transmembrane</keyword>
<keyword evidence="1" id="KW-0472">Membrane</keyword>
<keyword evidence="1" id="KW-1133">Transmembrane helix</keyword>
<feature type="transmembrane region" description="Helical" evidence="1">
    <location>
        <begin position="54"/>
        <end position="74"/>
    </location>
</feature>